<gene>
    <name evidence="1" type="ORF">KF707C_25810</name>
</gene>
<dbReference type="AlphaFoldDB" id="A0AAD1BYM2"/>
<sequence>MKCFHGTAPPIGFMNGRSLRARVRSDESNTLKMTITGSD</sequence>
<name>A0AAD1BYM2_METFU</name>
<dbReference type="KEGG" id="pfuw:KF707C_25810"/>
<proteinExistence type="predicted"/>
<evidence type="ECO:0000313" key="1">
    <source>
        <dbReference type="EMBL" id="BAU74269.1"/>
    </source>
</evidence>
<keyword evidence="2" id="KW-1185">Reference proteome</keyword>
<dbReference type="Proteomes" id="UP000218554">
    <property type="component" value="Chromosome"/>
</dbReference>
<dbReference type="EMBL" id="AP014862">
    <property type="protein sequence ID" value="BAU74269.1"/>
    <property type="molecule type" value="Genomic_DNA"/>
</dbReference>
<reference evidence="1 2" key="2">
    <citation type="journal article" date="2017" name="Int. J. Syst. Evol. Microbiol.">
        <title>Pseudomonas furukawaii sp. nov., a polychlorinated biphenyl-degrading bacterium isolated from biphenyl-contaminated soil in Japan.</title>
        <authorList>
            <person name="Kimura N."/>
            <person name="Watanabe T."/>
            <person name="Suenaga H."/>
            <person name="Fujihara H."/>
            <person name="Futagami T."/>
            <person name="Goto M."/>
            <person name="Hanada S."/>
            <person name="Hirose J."/>
        </authorList>
    </citation>
    <scope>NUCLEOTIDE SEQUENCE [LARGE SCALE GENOMIC DNA]</scope>
    <source>
        <strain evidence="2">DSM 10086 / NBRC 110670 / KF707</strain>
    </source>
</reference>
<reference evidence="2" key="1">
    <citation type="submission" date="2015-05" db="EMBL/GenBank/DDBJ databases">
        <title>Draft genome sequencing of a biphenyl-degrading bacterium, Pseudomonas balearica KF707 (=NBRC110670).</title>
        <authorList>
            <person name="Kimura N."/>
            <person name="Hirose J."/>
            <person name="Watanabe T."/>
            <person name="Suenaga H."/>
            <person name="Fujihara H."/>
            <person name="Noguchi M."/>
            <person name="Hashimoto M."/>
            <person name="Shimodaira J."/>
            <person name="Tsuchikane K."/>
            <person name="Hosoyama A."/>
            <person name="Yamazoe A."/>
            <person name="Fujita N."/>
            <person name="Furukawa K."/>
        </authorList>
    </citation>
    <scope>NUCLEOTIDE SEQUENCE [LARGE SCALE GENOMIC DNA]</scope>
    <source>
        <strain evidence="2">DSM 10086 / NBRC 110670 / KF707</strain>
    </source>
</reference>
<accession>A0AAD1BYM2</accession>
<organism evidence="1 2">
    <name type="scientific">Metapseudomonas furukawaii</name>
    <name type="common">Pseudomonas furukawaii</name>
    <dbReference type="NCBI Taxonomy" id="1149133"/>
    <lineage>
        <taxon>Bacteria</taxon>
        <taxon>Pseudomonadati</taxon>
        <taxon>Pseudomonadota</taxon>
        <taxon>Gammaproteobacteria</taxon>
        <taxon>Pseudomonadales</taxon>
        <taxon>Pseudomonadaceae</taxon>
        <taxon>Metapseudomonas</taxon>
    </lineage>
</organism>
<evidence type="ECO:0000313" key="2">
    <source>
        <dbReference type="Proteomes" id="UP000218554"/>
    </source>
</evidence>
<protein>
    <submittedName>
        <fullName evidence="1">Uncharacterized protein</fullName>
    </submittedName>
</protein>